<evidence type="ECO:0000256" key="5">
    <source>
        <dbReference type="ARBA" id="ARBA00022989"/>
    </source>
</evidence>
<dbReference type="InterPro" id="IPR006639">
    <property type="entry name" value="Preselin/SPP"/>
</dbReference>
<feature type="transmembrane region" description="Helical" evidence="7">
    <location>
        <begin position="271"/>
        <end position="293"/>
    </location>
</feature>
<feature type="transmembrane region" description="Helical" evidence="7">
    <location>
        <begin position="67"/>
        <end position="86"/>
    </location>
</feature>
<dbReference type="EMBL" id="JANCYW010000010">
    <property type="protein sequence ID" value="KAK4537020.1"/>
    <property type="molecule type" value="Genomic_DNA"/>
</dbReference>
<dbReference type="SMART" id="SM00730">
    <property type="entry name" value="PSN"/>
    <property type="match status" value="1"/>
</dbReference>
<dbReference type="Proteomes" id="UP001301350">
    <property type="component" value="Unassembled WGS sequence"/>
</dbReference>
<name>A0AAV9IXG2_CYACA</name>
<comment type="caution">
    <text evidence="8">The sequence shown here is derived from an EMBL/GenBank/DDBJ whole genome shotgun (WGS) entry which is preliminary data.</text>
</comment>
<keyword evidence="9" id="KW-1185">Reference proteome</keyword>
<keyword evidence="4" id="KW-0378">Hydrolase</keyword>
<keyword evidence="6 7" id="KW-0472">Membrane</keyword>
<evidence type="ECO:0000313" key="9">
    <source>
        <dbReference type="Proteomes" id="UP001301350"/>
    </source>
</evidence>
<dbReference type="PANTHER" id="PTHR12174">
    <property type="entry name" value="SIGNAL PEPTIDE PEPTIDASE"/>
    <property type="match status" value="1"/>
</dbReference>
<comment type="similarity">
    <text evidence="2">Belongs to the peptidase A22B family.</text>
</comment>
<accession>A0AAV9IXG2</accession>
<keyword evidence="3 7" id="KW-0812">Transmembrane</keyword>
<comment type="subcellular location">
    <subcellularLocation>
        <location evidence="1">Endomembrane system</location>
        <topology evidence="1">Multi-pass membrane protein</topology>
    </subcellularLocation>
</comment>
<dbReference type="AlphaFoldDB" id="A0AAV9IXG2"/>
<dbReference type="GO" id="GO:0030660">
    <property type="term" value="C:Golgi-associated vesicle membrane"/>
    <property type="evidence" value="ECO:0007669"/>
    <property type="project" value="TreeGrafter"/>
</dbReference>
<evidence type="ECO:0000256" key="2">
    <source>
        <dbReference type="ARBA" id="ARBA00006859"/>
    </source>
</evidence>
<feature type="transmembrane region" description="Helical" evidence="7">
    <location>
        <begin position="6"/>
        <end position="30"/>
    </location>
</feature>
<keyword evidence="5 7" id="KW-1133">Transmembrane helix</keyword>
<dbReference type="GO" id="GO:0033619">
    <property type="term" value="P:membrane protein proteolysis"/>
    <property type="evidence" value="ECO:0007669"/>
    <property type="project" value="TreeGrafter"/>
</dbReference>
<dbReference type="GO" id="GO:0098553">
    <property type="term" value="C:lumenal side of endoplasmic reticulum membrane"/>
    <property type="evidence" value="ECO:0007669"/>
    <property type="project" value="TreeGrafter"/>
</dbReference>
<feature type="transmembrane region" description="Helical" evidence="7">
    <location>
        <begin position="163"/>
        <end position="181"/>
    </location>
</feature>
<dbReference type="GO" id="GO:0098554">
    <property type="term" value="C:cytoplasmic side of endoplasmic reticulum membrane"/>
    <property type="evidence" value="ECO:0007669"/>
    <property type="project" value="TreeGrafter"/>
</dbReference>
<feature type="transmembrane region" description="Helical" evidence="7">
    <location>
        <begin position="92"/>
        <end position="111"/>
    </location>
</feature>
<evidence type="ECO:0000256" key="4">
    <source>
        <dbReference type="ARBA" id="ARBA00022801"/>
    </source>
</evidence>
<evidence type="ECO:0000256" key="3">
    <source>
        <dbReference type="ARBA" id="ARBA00022692"/>
    </source>
</evidence>
<feature type="transmembrane region" description="Helical" evidence="7">
    <location>
        <begin position="140"/>
        <end position="156"/>
    </location>
</feature>
<protein>
    <submittedName>
        <fullName evidence="8">Uncharacterized protein</fullName>
    </submittedName>
</protein>
<evidence type="ECO:0000256" key="6">
    <source>
        <dbReference type="ARBA" id="ARBA00023136"/>
    </source>
</evidence>
<evidence type="ECO:0000256" key="7">
    <source>
        <dbReference type="SAM" id="Phobius"/>
    </source>
</evidence>
<proteinExistence type="inferred from homology"/>
<dbReference type="InterPro" id="IPR007369">
    <property type="entry name" value="Peptidase_A22B_SPP"/>
</dbReference>
<reference evidence="8 9" key="1">
    <citation type="submission" date="2022-07" db="EMBL/GenBank/DDBJ databases">
        <title>Genome-wide signatures of adaptation to extreme environments.</title>
        <authorList>
            <person name="Cho C.H."/>
            <person name="Yoon H.S."/>
        </authorList>
    </citation>
    <scope>NUCLEOTIDE SEQUENCE [LARGE SCALE GENOMIC DNA]</scope>
    <source>
        <strain evidence="8 9">DBV 063 E5</strain>
    </source>
</reference>
<evidence type="ECO:0000313" key="8">
    <source>
        <dbReference type="EMBL" id="KAK4537020.1"/>
    </source>
</evidence>
<dbReference type="GO" id="GO:0006465">
    <property type="term" value="P:signal peptide processing"/>
    <property type="evidence" value="ECO:0007669"/>
    <property type="project" value="TreeGrafter"/>
</dbReference>
<dbReference type="Pfam" id="PF04258">
    <property type="entry name" value="Peptidase_A22B"/>
    <property type="match status" value="1"/>
</dbReference>
<dbReference type="PANTHER" id="PTHR12174:SF22">
    <property type="entry name" value="SIGNAL PEPTIDE PEPTIDASE-LIKE 3"/>
    <property type="match status" value="1"/>
</dbReference>
<evidence type="ECO:0000256" key="1">
    <source>
        <dbReference type="ARBA" id="ARBA00004127"/>
    </source>
</evidence>
<gene>
    <name evidence="8" type="ORF">CDCA_CDCA10G3045</name>
</gene>
<dbReference type="GO" id="GO:0042500">
    <property type="term" value="F:aspartic endopeptidase activity, intramembrane cleaving"/>
    <property type="evidence" value="ECO:0007669"/>
    <property type="project" value="InterPro"/>
</dbReference>
<organism evidence="8 9">
    <name type="scientific">Cyanidium caldarium</name>
    <name type="common">Red alga</name>
    <dbReference type="NCBI Taxonomy" id="2771"/>
    <lineage>
        <taxon>Eukaryota</taxon>
        <taxon>Rhodophyta</taxon>
        <taxon>Bangiophyceae</taxon>
        <taxon>Cyanidiales</taxon>
        <taxon>Cyanidiaceae</taxon>
        <taxon>Cyanidium</taxon>
    </lineage>
</organism>
<sequence>MVWEWSAAAGAVVELAVATGTVVGASWRAYYLEQEVRKRRAAREASSAESNALLDALSGDVYTLSGWHAVALPLLASLTMTLLFYYLVDLQWLVWVCSVVAGAFSVAFLVFPMVARRTTPCAVLTAVCMMTWLWTSHWLAVDVIGVGLVVAFVAMVRLPSLRMATVLLVGLLLYDMVFVFFSERIFGSNVMVQVASAPVRNPMHQASETFSWLPVSARELQLPIKLIFPRLAASESGSGYSLLGLGDMALPGLCTAYLLRLRLCSERAAHLFRVAIGGYAVGLALALGFNLVLTLPQPALVYIVPAVMLPTLHAASHTPTEEWRLVWLGPPASPLSLLP</sequence>